<keyword evidence="2" id="KW-1185">Reference proteome</keyword>
<protein>
    <submittedName>
        <fullName evidence="1">Glycosyl hydrolase family 18 (Putative chitinase)</fullName>
    </submittedName>
</protein>
<dbReference type="PROSITE" id="PS51257">
    <property type="entry name" value="PROKAR_LIPOPROTEIN"/>
    <property type="match status" value="1"/>
</dbReference>
<dbReference type="GO" id="GO:0016787">
    <property type="term" value="F:hydrolase activity"/>
    <property type="evidence" value="ECO:0007669"/>
    <property type="project" value="UniProtKB-KW"/>
</dbReference>
<evidence type="ECO:0000313" key="1">
    <source>
        <dbReference type="EMBL" id="TDS17580.1"/>
    </source>
</evidence>
<dbReference type="RefSeq" id="WP_133638679.1">
    <property type="nucleotide sequence ID" value="NZ_SNZV01000001.1"/>
</dbReference>
<organism evidence="1 2">
    <name type="scientific">Sphingobacterium paludis</name>
    <dbReference type="NCBI Taxonomy" id="1476465"/>
    <lineage>
        <taxon>Bacteria</taxon>
        <taxon>Pseudomonadati</taxon>
        <taxon>Bacteroidota</taxon>
        <taxon>Sphingobacteriia</taxon>
        <taxon>Sphingobacteriales</taxon>
        <taxon>Sphingobacteriaceae</taxon>
        <taxon>Sphingobacterium</taxon>
    </lineage>
</organism>
<accession>A0A4R7D974</accession>
<dbReference type="SUPFAM" id="SSF51445">
    <property type="entry name" value="(Trans)glycosidases"/>
    <property type="match status" value="1"/>
</dbReference>
<dbReference type="Gene3D" id="3.20.20.80">
    <property type="entry name" value="Glycosidases"/>
    <property type="match status" value="1"/>
</dbReference>
<dbReference type="EMBL" id="SNZV01000001">
    <property type="protein sequence ID" value="TDS17580.1"/>
    <property type="molecule type" value="Genomic_DNA"/>
</dbReference>
<dbReference type="AlphaFoldDB" id="A0A4R7D974"/>
<evidence type="ECO:0000313" key="2">
    <source>
        <dbReference type="Proteomes" id="UP000294752"/>
    </source>
</evidence>
<name>A0A4R7D974_9SPHI</name>
<dbReference type="OrthoDB" id="7183084at2"/>
<dbReference type="InterPro" id="IPR032320">
    <property type="entry name" value="GH18_BT1044-like"/>
</dbReference>
<gene>
    <name evidence="1" type="ORF">B0I21_101447</name>
</gene>
<dbReference type="Pfam" id="PF16141">
    <property type="entry name" value="GH18_BT1044-like"/>
    <property type="match status" value="1"/>
</dbReference>
<dbReference type="Proteomes" id="UP000294752">
    <property type="component" value="Unassembled WGS sequence"/>
</dbReference>
<reference evidence="1 2" key="1">
    <citation type="submission" date="2019-03" db="EMBL/GenBank/DDBJ databases">
        <title>Genomic Encyclopedia of Type Strains, Phase III (KMG-III): the genomes of soil and plant-associated and newly described type strains.</title>
        <authorList>
            <person name="Whitman W."/>
        </authorList>
    </citation>
    <scope>NUCLEOTIDE SEQUENCE [LARGE SCALE GENOMIC DNA]</scope>
    <source>
        <strain evidence="1 2">CGMCC 1.12801</strain>
    </source>
</reference>
<sequence>MKDIRIIVYAFVLAGALLLGACQKQNLPEAEPVARLFLEKSEEYYANLRAYKKSDHQIYFGWWGGIGAPGNAEAVNIIDHIPDSVDIVSLWGGPPQMGSYNHETMQRIRRQKGTRFVMVEFDDTAFLNRMGDTSSTATSSYSFANQSDRGDEQLLIGFELVATKLRDFVDENQLDGIDLDHEPTVCGCNWGLLTDQRKYAMFIKTLSKYFGPLSGTDRLLIVDGEWYRISAEAGAGLSYAVSQAYGTTGPTSLQSRYNRGVAWLPTHKYIVTENFEERVGWENGGPNYTDPVRGVMPSLFGMAYWNPVQGRKGGIGTYHAEYEYSNNPDYRWTRAAIQILNPAVR</sequence>
<keyword evidence="1" id="KW-0378">Hydrolase</keyword>
<dbReference type="InterPro" id="IPR017853">
    <property type="entry name" value="GH"/>
</dbReference>
<proteinExistence type="predicted"/>
<comment type="caution">
    <text evidence="1">The sequence shown here is derived from an EMBL/GenBank/DDBJ whole genome shotgun (WGS) entry which is preliminary data.</text>
</comment>